<gene>
    <name evidence="2" type="ORF">PHMEG_00032411</name>
</gene>
<evidence type="ECO:0000256" key="1">
    <source>
        <dbReference type="SAM" id="MobiDB-lite"/>
    </source>
</evidence>
<dbReference type="EMBL" id="NBNE01010809">
    <property type="protein sequence ID" value="OWY97135.1"/>
    <property type="molecule type" value="Genomic_DNA"/>
</dbReference>
<evidence type="ECO:0000313" key="3">
    <source>
        <dbReference type="Proteomes" id="UP000198211"/>
    </source>
</evidence>
<proteinExistence type="predicted"/>
<keyword evidence="3" id="KW-1185">Reference proteome</keyword>
<dbReference type="GO" id="GO:0016301">
    <property type="term" value="F:kinase activity"/>
    <property type="evidence" value="ECO:0007669"/>
    <property type="project" value="UniProtKB-KW"/>
</dbReference>
<organism evidence="2 3">
    <name type="scientific">Phytophthora megakarya</name>
    <dbReference type="NCBI Taxonomy" id="4795"/>
    <lineage>
        <taxon>Eukaryota</taxon>
        <taxon>Sar</taxon>
        <taxon>Stramenopiles</taxon>
        <taxon>Oomycota</taxon>
        <taxon>Peronosporomycetes</taxon>
        <taxon>Peronosporales</taxon>
        <taxon>Peronosporaceae</taxon>
        <taxon>Phytophthora</taxon>
    </lineage>
</organism>
<comment type="caution">
    <text evidence="2">The sequence shown here is derived from an EMBL/GenBank/DDBJ whole genome shotgun (WGS) entry which is preliminary data.</text>
</comment>
<name>A0A225UUT2_9STRA</name>
<keyword evidence="2" id="KW-0808">Transferase</keyword>
<dbReference type="OrthoDB" id="129252at2759"/>
<feature type="region of interest" description="Disordered" evidence="1">
    <location>
        <begin position="1"/>
        <end position="22"/>
    </location>
</feature>
<dbReference type="AlphaFoldDB" id="A0A225UUT2"/>
<keyword evidence="2" id="KW-0418">Kinase</keyword>
<protein>
    <submittedName>
        <fullName evidence="2">Sedoheptulokinase</fullName>
    </submittedName>
</protein>
<sequence length="237" mass="26257">MKLTAVCHQDKGNAPVRKRISAEELKEAEVDVDGGEDLPPHLQHLEEKAPRERSSKTKADCDAMLAAHVNIDNRLPPLGGSLQKILRTQSNRLPDERIKTCGRLQSLLFALGATTERAHLDEATFHRNFVNYRCRHGVHQKRRGKGKRNTDVNYTGCRARFDVAIQNVASAGSQPRHRLVVLNEWRLLNHPTEIAGKAAKVKDVPVEGIVAQTVAALHDSNTSSGKIDGFMSEELGK</sequence>
<accession>A0A225UUT2</accession>
<reference evidence="3" key="1">
    <citation type="submission" date="2017-03" db="EMBL/GenBank/DDBJ databases">
        <title>Phytopthora megakarya and P. palmivora, two closely related causual agents of cacao black pod achieved similar genome size and gene model numbers by different mechanisms.</title>
        <authorList>
            <person name="Ali S."/>
            <person name="Shao J."/>
            <person name="Larry D.J."/>
            <person name="Kronmiller B."/>
            <person name="Shen D."/>
            <person name="Strem M.D."/>
            <person name="Melnick R.L."/>
            <person name="Guiltinan M.J."/>
            <person name="Tyler B.M."/>
            <person name="Meinhardt L.W."/>
            <person name="Bailey B.A."/>
        </authorList>
    </citation>
    <scope>NUCLEOTIDE SEQUENCE [LARGE SCALE GENOMIC DNA]</scope>
    <source>
        <strain evidence="3">zdho120</strain>
    </source>
</reference>
<dbReference type="Proteomes" id="UP000198211">
    <property type="component" value="Unassembled WGS sequence"/>
</dbReference>
<evidence type="ECO:0000313" key="2">
    <source>
        <dbReference type="EMBL" id="OWY97135.1"/>
    </source>
</evidence>